<evidence type="ECO:0000313" key="2">
    <source>
        <dbReference type="EMBL" id="NVN12409.1"/>
    </source>
</evidence>
<dbReference type="RefSeq" id="WP_176640997.1">
    <property type="nucleotide sequence ID" value="NZ_JABXXP010000437.1"/>
</dbReference>
<dbReference type="Proteomes" id="UP000534870">
    <property type="component" value="Unassembled WGS sequence"/>
</dbReference>
<dbReference type="EMBL" id="JABXXP010000437">
    <property type="protein sequence ID" value="NVN12409.1"/>
    <property type="molecule type" value="Genomic_DNA"/>
</dbReference>
<dbReference type="GO" id="GO:0015421">
    <property type="term" value="F:ABC-type oligopeptide transporter activity"/>
    <property type="evidence" value="ECO:0007669"/>
    <property type="project" value="TreeGrafter"/>
</dbReference>
<gene>
    <name evidence="2" type="ORF">HUK84_14975</name>
</gene>
<dbReference type="Gene3D" id="3.40.50.300">
    <property type="entry name" value="P-loop containing nucleotide triphosphate hydrolases"/>
    <property type="match status" value="1"/>
</dbReference>
<organism evidence="2 3">
    <name type="scientific">Nguyenibacter vanlangensis</name>
    <dbReference type="NCBI Taxonomy" id="1216886"/>
    <lineage>
        <taxon>Bacteria</taxon>
        <taxon>Pseudomonadati</taxon>
        <taxon>Pseudomonadota</taxon>
        <taxon>Alphaproteobacteria</taxon>
        <taxon>Acetobacterales</taxon>
        <taxon>Acetobacteraceae</taxon>
        <taxon>Nguyenibacter</taxon>
    </lineage>
</organism>
<keyword evidence="2" id="KW-0547">Nucleotide-binding</keyword>
<evidence type="ECO:0000259" key="1">
    <source>
        <dbReference type="Pfam" id="PF00005"/>
    </source>
</evidence>
<name>A0A7Y7IXZ0_9PROT</name>
<dbReference type="PANTHER" id="PTHR43394:SF1">
    <property type="entry name" value="ATP-BINDING CASSETTE SUB-FAMILY B MEMBER 10, MITOCHONDRIAL"/>
    <property type="match status" value="1"/>
</dbReference>
<dbReference type="InterPro" id="IPR039421">
    <property type="entry name" value="Type_1_exporter"/>
</dbReference>
<evidence type="ECO:0000313" key="3">
    <source>
        <dbReference type="Proteomes" id="UP000534870"/>
    </source>
</evidence>
<feature type="non-terminal residue" evidence="2">
    <location>
        <position position="1"/>
    </location>
</feature>
<dbReference type="InterPro" id="IPR003439">
    <property type="entry name" value="ABC_transporter-like_ATP-bd"/>
</dbReference>
<comment type="caution">
    <text evidence="2">The sequence shown here is derived from an EMBL/GenBank/DDBJ whole genome shotgun (WGS) entry which is preliminary data.</text>
</comment>
<dbReference type="SUPFAM" id="SSF52540">
    <property type="entry name" value="P-loop containing nucleoside triphosphate hydrolases"/>
    <property type="match status" value="1"/>
</dbReference>
<protein>
    <submittedName>
        <fullName evidence="2">ATP-binding cassette domain-containing protein</fullName>
    </submittedName>
</protein>
<dbReference type="AlphaFoldDB" id="A0A7Y7IXZ0"/>
<dbReference type="Pfam" id="PF00005">
    <property type="entry name" value="ABC_tran"/>
    <property type="match status" value="1"/>
</dbReference>
<accession>A0A7Y7IXZ0</accession>
<keyword evidence="2" id="KW-0067">ATP-binding</keyword>
<sequence>LDTWLGEGGTALSGGQGRRIALARTLLSDAPILILDEPATGLDARTERDFLETLYAVTAGRTVILIAHRLVGVERLDRVWHLTAGHARAAPV</sequence>
<dbReference type="GO" id="GO:0005524">
    <property type="term" value="F:ATP binding"/>
    <property type="evidence" value="ECO:0007669"/>
    <property type="project" value="UniProtKB-KW"/>
</dbReference>
<proteinExistence type="predicted"/>
<feature type="domain" description="ABC transporter" evidence="1">
    <location>
        <begin position="5"/>
        <end position="39"/>
    </location>
</feature>
<dbReference type="PANTHER" id="PTHR43394">
    <property type="entry name" value="ATP-DEPENDENT PERMEASE MDL1, MITOCHONDRIAL"/>
    <property type="match status" value="1"/>
</dbReference>
<reference evidence="2 3" key="1">
    <citation type="submission" date="2020-06" db="EMBL/GenBank/DDBJ databases">
        <title>Description of novel acetic acid bacteria.</title>
        <authorList>
            <person name="Sombolestani A."/>
        </authorList>
    </citation>
    <scope>NUCLEOTIDE SEQUENCE [LARGE SCALE GENOMIC DNA]</scope>
    <source>
        <strain evidence="2 3">LMG 31431</strain>
    </source>
</reference>
<dbReference type="InterPro" id="IPR027417">
    <property type="entry name" value="P-loop_NTPase"/>
</dbReference>
<dbReference type="GO" id="GO:0016887">
    <property type="term" value="F:ATP hydrolysis activity"/>
    <property type="evidence" value="ECO:0007669"/>
    <property type="project" value="InterPro"/>
</dbReference>